<reference evidence="1 2" key="1">
    <citation type="submission" date="2018-04" db="EMBL/GenBank/DDBJ databases">
        <title>Characteristic and Complete Genome Sequencing of A Novel Member of Infective Endocarditis Causative Bacteria: Bergeyella cardium QL-PH.</title>
        <authorList>
            <person name="Pan H."/>
            <person name="Sun E."/>
            <person name="Zhang Y."/>
        </authorList>
    </citation>
    <scope>NUCLEOTIDE SEQUENCE [LARGE SCALE GENOMIC DNA]</scope>
    <source>
        <strain evidence="1 2">HPQL</strain>
    </source>
</reference>
<dbReference type="OrthoDB" id="9781069at2"/>
<accession>A0A6P1QTT5</accession>
<dbReference type="AlphaFoldDB" id="A0A6P1QTT5"/>
<gene>
    <name evidence="1" type="ORF">DBX24_01205</name>
</gene>
<dbReference type="RefSeq" id="WP_160223717.1">
    <property type="nucleotide sequence ID" value="NZ_CP029149.1"/>
</dbReference>
<evidence type="ECO:0000313" key="2">
    <source>
        <dbReference type="Proteomes" id="UP000464318"/>
    </source>
</evidence>
<protein>
    <submittedName>
        <fullName evidence="1">Uncharacterized protein</fullName>
    </submittedName>
</protein>
<proteinExistence type="predicted"/>
<dbReference type="EMBL" id="CP029149">
    <property type="protein sequence ID" value="QHN64607.1"/>
    <property type="molecule type" value="Genomic_DNA"/>
</dbReference>
<keyword evidence="2" id="KW-1185">Reference proteome</keyword>
<organism evidence="1 2">
    <name type="scientific">Bergeyella cardium</name>
    <dbReference type="NCBI Taxonomy" id="1585976"/>
    <lineage>
        <taxon>Bacteria</taxon>
        <taxon>Pseudomonadati</taxon>
        <taxon>Bacteroidota</taxon>
        <taxon>Flavobacteriia</taxon>
        <taxon>Flavobacteriales</taxon>
        <taxon>Weeksellaceae</taxon>
        <taxon>Bergeyella</taxon>
    </lineage>
</organism>
<dbReference type="Proteomes" id="UP000464318">
    <property type="component" value="Chromosome"/>
</dbReference>
<dbReference type="KEGG" id="bcad:DBX24_01205"/>
<name>A0A6P1QTT5_9FLAO</name>
<sequence length="226" mass="26554">MKNLNNFHLKIIALITMIIDHLGIMFFEEYFILKIIGRISFILYAFMLVEGYFHTKNIHRYLGKLFLWALISEIPFDLANYGVLFNFGHQNIFWTLFLSALGIHWLEKNKELGLKILICLVILFLALIFRVDYSIYGVSIIFWFYYFKKERLLPSFLHEAPFSNPISISSLLATFLLNIYQGFAILGLIPIYFYNGQQGKKTGNIYYSFYAVHLGIFAFIKHLIIN</sequence>
<dbReference type="Pfam" id="PF05857">
    <property type="entry name" value="TraX"/>
    <property type="match status" value="1"/>
</dbReference>
<dbReference type="InterPro" id="IPR008875">
    <property type="entry name" value="TraX"/>
</dbReference>
<evidence type="ECO:0000313" key="1">
    <source>
        <dbReference type="EMBL" id="QHN64607.1"/>
    </source>
</evidence>